<evidence type="ECO:0000256" key="3">
    <source>
        <dbReference type="ARBA" id="ARBA00022679"/>
    </source>
</evidence>
<dbReference type="Pfam" id="PF01909">
    <property type="entry name" value="NTP_transf_2"/>
    <property type="match status" value="1"/>
</dbReference>
<dbReference type="OrthoDB" id="9793933at2"/>
<gene>
    <name evidence="11" type="ORF">CJD36_022780</name>
</gene>
<dbReference type="AlphaFoldDB" id="A0A2S7SQ04"/>
<evidence type="ECO:0000256" key="9">
    <source>
        <dbReference type="ARBA" id="ARBA00038276"/>
    </source>
</evidence>
<evidence type="ECO:0000259" key="10">
    <source>
        <dbReference type="Pfam" id="PF01909"/>
    </source>
</evidence>
<dbReference type="CDD" id="cd05403">
    <property type="entry name" value="NT_KNTase_like"/>
    <property type="match status" value="1"/>
</dbReference>
<evidence type="ECO:0000256" key="1">
    <source>
        <dbReference type="ARBA" id="ARBA00001946"/>
    </source>
</evidence>
<dbReference type="InterPro" id="IPR002934">
    <property type="entry name" value="Polymerase_NTP_transf_dom"/>
</dbReference>
<comment type="similarity">
    <text evidence="9">Belongs to the MntA antitoxin family.</text>
</comment>
<evidence type="ECO:0000256" key="7">
    <source>
        <dbReference type="ARBA" id="ARBA00022840"/>
    </source>
</evidence>
<keyword evidence="4" id="KW-0548">Nucleotidyltransferase</keyword>
<dbReference type="PANTHER" id="PTHR33571">
    <property type="entry name" value="SSL8005 PROTEIN"/>
    <property type="match status" value="1"/>
</dbReference>
<reference evidence="11 12" key="1">
    <citation type="submission" date="2018-01" db="EMBL/GenBank/DDBJ databases">
        <title>A novel member of the phylum Bacteroidetes isolated from glacier ice.</title>
        <authorList>
            <person name="Liu Q."/>
            <person name="Xin Y.-H."/>
        </authorList>
    </citation>
    <scope>NUCLEOTIDE SEQUENCE [LARGE SCALE GENOMIC DNA]</scope>
    <source>
        <strain evidence="11 12">RB1R16</strain>
    </source>
</reference>
<dbReference type="Proteomes" id="UP000239872">
    <property type="component" value="Unassembled WGS sequence"/>
</dbReference>
<protein>
    <submittedName>
        <fullName evidence="11">Nucleotidyltransferase</fullName>
    </submittedName>
</protein>
<keyword evidence="5" id="KW-0479">Metal-binding</keyword>
<evidence type="ECO:0000256" key="5">
    <source>
        <dbReference type="ARBA" id="ARBA00022723"/>
    </source>
</evidence>
<sequence length="100" mass="11808">MSIFDQNSAIIEKICVSHNVKKLYAFGSVLTEKFNSESDIDLIVDFDVMEVEKYADNYFDLKFSLQDIFKHPIDLLEEKALKNPYFRQSISQHRKVVYEH</sequence>
<keyword evidence="2" id="KW-1277">Toxin-antitoxin system</keyword>
<evidence type="ECO:0000256" key="4">
    <source>
        <dbReference type="ARBA" id="ARBA00022695"/>
    </source>
</evidence>
<dbReference type="GO" id="GO:0016779">
    <property type="term" value="F:nucleotidyltransferase activity"/>
    <property type="evidence" value="ECO:0007669"/>
    <property type="project" value="UniProtKB-KW"/>
</dbReference>
<feature type="domain" description="Polymerase nucleotidyl transferase" evidence="10">
    <location>
        <begin position="11"/>
        <end position="96"/>
    </location>
</feature>
<keyword evidence="7" id="KW-0067">ATP-binding</keyword>
<dbReference type="InterPro" id="IPR043519">
    <property type="entry name" value="NT_sf"/>
</dbReference>
<evidence type="ECO:0000256" key="8">
    <source>
        <dbReference type="ARBA" id="ARBA00022842"/>
    </source>
</evidence>
<proteinExistence type="inferred from homology"/>
<keyword evidence="3 11" id="KW-0808">Transferase</keyword>
<keyword evidence="12" id="KW-1185">Reference proteome</keyword>
<dbReference type="PANTHER" id="PTHR33571:SF12">
    <property type="entry name" value="BSL3053 PROTEIN"/>
    <property type="match status" value="1"/>
</dbReference>
<dbReference type="EMBL" id="PPSL01000016">
    <property type="protein sequence ID" value="PQJ08721.1"/>
    <property type="molecule type" value="Genomic_DNA"/>
</dbReference>
<dbReference type="InterPro" id="IPR052038">
    <property type="entry name" value="Type-VII_TA_antitoxin"/>
</dbReference>
<dbReference type="GO" id="GO:0005524">
    <property type="term" value="F:ATP binding"/>
    <property type="evidence" value="ECO:0007669"/>
    <property type="project" value="UniProtKB-KW"/>
</dbReference>
<name>A0A2S7SQ04_9BACT</name>
<evidence type="ECO:0000256" key="2">
    <source>
        <dbReference type="ARBA" id="ARBA00022649"/>
    </source>
</evidence>
<dbReference type="Gene3D" id="3.30.460.10">
    <property type="entry name" value="Beta Polymerase, domain 2"/>
    <property type="match status" value="1"/>
</dbReference>
<organism evidence="11 12">
    <name type="scientific">Flavipsychrobacter stenotrophus</name>
    <dbReference type="NCBI Taxonomy" id="2077091"/>
    <lineage>
        <taxon>Bacteria</taxon>
        <taxon>Pseudomonadati</taxon>
        <taxon>Bacteroidota</taxon>
        <taxon>Chitinophagia</taxon>
        <taxon>Chitinophagales</taxon>
        <taxon>Chitinophagaceae</taxon>
        <taxon>Flavipsychrobacter</taxon>
    </lineage>
</organism>
<dbReference type="RefSeq" id="WP_105041518.1">
    <property type="nucleotide sequence ID" value="NZ_PPSL01000016.1"/>
</dbReference>
<dbReference type="SUPFAM" id="SSF81301">
    <property type="entry name" value="Nucleotidyltransferase"/>
    <property type="match status" value="1"/>
</dbReference>
<evidence type="ECO:0000313" key="11">
    <source>
        <dbReference type="EMBL" id="PQJ08721.1"/>
    </source>
</evidence>
<comment type="caution">
    <text evidence="11">The sequence shown here is derived from an EMBL/GenBank/DDBJ whole genome shotgun (WGS) entry which is preliminary data.</text>
</comment>
<dbReference type="GO" id="GO:0046872">
    <property type="term" value="F:metal ion binding"/>
    <property type="evidence" value="ECO:0007669"/>
    <property type="project" value="UniProtKB-KW"/>
</dbReference>
<comment type="cofactor">
    <cofactor evidence="1">
        <name>Mg(2+)</name>
        <dbReference type="ChEBI" id="CHEBI:18420"/>
    </cofactor>
</comment>
<keyword evidence="8" id="KW-0460">Magnesium</keyword>
<keyword evidence="6" id="KW-0547">Nucleotide-binding</keyword>
<evidence type="ECO:0000313" key="12">
    <source>
        <dbReference type="Proteomes" id="UP000239872"/>
    </source>
</evidence>
<evidence type="ECO:0000256" key="6">
    <source>
        <dbReference type="ARBA" id="ARBA00022741"/>
    </source>
</evidence>
<accession>A0A2S7SQ04</accession>